<proteinExistence type="predicted"/>
<evidence type="ECO:0000313" key="3">
    <source>
        <dbReference type="EMBL" id="KAJ3980245.1"/>
    </source>
</evidence>
<organism evidence="3 4">
    <name type="scientific">Lentinula detonsa</name>
    <dbReference type="NCBI Taxonomy" id="2804962"/>
    <lineage>
        <taxon>Eukaryota</taxon>
        <taxon>Fungi</taxon>
        <taxon>Dikarya</taxon>
        <taxon>Basidiomycota</taxon>
        <taxon>Agaricomycotina</taxon>
        <taxon>Agaricomycetes</taxon>
        <taxon>Agaricomycetidae</taxon>
        <taxon>Agaricales</taxon>
        <taxon>Marasmiineae</taxon>
        <taxon>Omphalotaceae</taxon>
        <taxon>Lentinula</taxon>
    </lineage>
</organism>
<feature type="chain" id="PRO_5041465289" evidence="2">
    <location>
        <begin position="19"/>
        <end position="298"/>
    </location>
</feature>
<evidence type="ECO:0000313" key="4">
    <source>
        <dbReference type="Proteomes" id="UP001163850"/>
    </source>
</evidence>
<comment type="caution">
    <text evidence="3">The sequence shown here is derived from an EMBL/GenBank/DDBJ whole genome shotgun (WGS) entry which is preliminary data.</text>
</comment>
<protein>
    <submittedName>
        <fullName evidence="3">Uncharacterized protein</fullName>
    </submittedName>
</protein>
<reference evidence="3" key="1">
    <citation type="submission" date="2022-08" db="EMBL/GenBank/DDBJ databases">
        <authorList>
            <consortium name="DOE Joint Genome Institute"/>
            <person name="Min B."/>
            <person name="Riley R."/>
            <person name="Sierra-Patev S."/>
            <person name="Naranjo-Ortiz M."/>
            <person name="Looney B."/>
            <person name="Konkel Z."/>
            <person name="Slot J.C."/>
            <person name="Sakamoto Y."/>
            <person name="Steenwyk J.L."/>
            <person name="Rokas A."/>
            <person name="Carro J."/>
            <person name="Camarero S."/>
            <person name="Ferreira P."/>
            <person name="Molpeceres G."/>
            <person name="Ruiz-Duenas F.J."/>
            <person name="Serrano A."/>
            <person name="Henrissat B."/>
            <person name="Drula E."/>
            <person name="Hughes K.W."/>
            <person name="Mata J.L."/>
            <person name="Ishikawa N.K."/>
            <person name="Vargas-Isla R."/>
            <person name="Ushijima S."/>
            <person name="Smith C.A."/>
            <person name="Ahrendt S."/>
            <person name="Andreopoulos W."/>
            <person name="He G."/>
            <person name="Labutti K."/>
            <person name="Lipzen A."/>
            <person name="Ng V."/>
            <person name="Sandor L."/>
            <person name="Barry K."/>
            <person name="Martinez A.T."/>
            <person name="Xiao Y."/>
            <person name="Gibbons J.G."/>
            <person name="Terashima K."/>
            <person name="Hibbett D.S."/>
            <person name="Grigoriev I.V."/>
        </authorList>
    </citation>
    <scope>NUCLEOTIDE SEQUENCE</scope>
    <source>
        <strain evidence="3">TFB7829</strain>
    </source>
</reference>
<feature type="region of interest" description="Disordered" evidence="1">
    <location>
        <begin position="148"/>
        <end position="168"/>
    </location>
</feature>
<feature type="signal peptide" evidence="2">
    <location>
        <begin position="1"/>
        <end position="18"/>
    </location>
</feature>
<gene>
    <name evidence="3" type="ORF">F5890DRAFT_1557865</name>
</gene>
<accession>A0AA38UN64</accession>
<dbReference type="EMBL" id="MU802208">
    <property type="protein sequence ID" value="KAJ3980245.1"/>
    <property type="molecule type" value="Genomic_DNA"/>
</dbReference>
<feature type="compositionally biased region" description="Polar residues" evidence="1">
    <location>
        <begin position="148"/>
        <end position="164"/>
    </location>
</feature>
<dbReference type="AlphaFoldDB" id="A0AA38UN64"/>
<keyword evidence="2" id="KW-0732">Signal</keyword>
<sequence>MYLSLACLILCFISSAFAIPLTVVSDVGFQTRSEPQPPGLIQVTFPHKANSKLQNAASVCDHIKQALRYATSVLPELQGLGVSCGDQYPSHPSKRPIPFTFTVPVSKNVKFCDPVCTGMILPTGSISISGRETIYEGNKLTQMVTIGDSSSGLGAPSSTDSSENVPAPKSGTHIKVDVAYTGTGEMTHKEMQEKVEKLFNYVPHGLAGLNTPLTFTYGKNINPGPLASSGSGVGAAGLPRTIYFKFTLSPAIDFCRPDCNGRLWVDDGVAFILGPRATQRTTSGELKIQRVIKISPVR</sequence>
<name>A0AA38UN64_9AGAR</name>
<evidence type="ECO:0000256" key="2">
    <source>
        <dbReference type="SAM" id="SignalP"/>
    </source>
</evidence>
<dbReference type="Proteomes" id="UP001163850">
    <property type="component" value="Unassembled WGS sequence"/>
</dbReference>
<evidence type="ECO:0000256" key="1">
    <source>
        <dbReference type="SAM" id="MobiDB-lite"/>
    </source>
</evidence>